<dbReference type="FunFam" id="3.10.110.10:FF:000008">
    <property type="entry name" value="Ubiquitin-conjugating enzyme E2 G2"/>
    <property type="match status" value="1"/>
</dbReference>
<comment type="caution">
    <text evidence="10">The sequence shown here is derived from an EMBL/GenBank/DDBJ whole genome shotgun (WGS) entry which is preliminary data.</text>
</comment>
<dbReference type="OrthoDB" id="9984419at2759"/>
<dbReference type="InterPro" id="IPR000608">
    <property type="entry name" value="UBC"/>
</dbReference>
<gene>
    <name evidence="10" type="ORF">FCC1311_105032</name>
</gene>
<dbReference type="GO" id="GO:0036503">
    <property type="term" value="P:ERAD pathway"/>
    <property type="evidence" value="ECO:0007669"/>
    <property type="project" value="UniProtKB-ARBA"/>
</dbReference>
<keyword evidence="3" id="KW-0808">Transferase</keyword>
<dbReference type="AlphaFoldDB" id="A0A2R5GTV4"/>
<protein>
    <recommendedName>
        <fullName evidence="2">E2 ubiquitin-conjugating enzyme</fullName>
        <ecNumber evidence="2">2.3.2.23</ecNumber>
    </recommendedName>
</protein>
<dbReference type="PANTHER" id="PTHR24067">
    <property type="entry name" value="UBIQUITIN-CONJUGATING ENZYME E2"/>
    <property type="match status" value="1"/>
</dbReference>
<dbReference type="InParanoid" id="A0A2R5GTV4"/>
<evidence type="ECO:0000256" key="2">
    <source>
        <dbReference type="ARBA" id="ARBA00012486"/>
    </source>
</evidence>
<evidence type="ECO:0000256" key="4">
    <source>
        <dbReference type="ARBA" id="ARBA00022741"/>
    </source>
</evidence>
<accession>A0A2R5GTV4</accession>
<reference evidence="10 11" key="1">
    <citation type="submission" date="2017-12" db="EMBL/GenBank/DDBJ databases">
        <title>Sequencing, de novo assembly and annotation of complete genome of a new Thraustochytrid species, strain FCC1311.</title>
        <authorList>
            <person name="Sedici K."/>
            <person name="Godart F."/>
            <person name="Aiese Cigliano R."/>
            <person name="Sanseverino W."/>
            <person name="Barakat M."/>
            <person name="Ortet P."/>
            <person name="Marechal E."/>
            <person name="Cagnac O."/>
            <person name="Amato A."/>
        </authorList>
    </citation>
    <scope>NUCLEOTIDE SEQUENCE [LARGE SCALE GENOMIC DNA]</scope>
</reference>
<dbReference type="SMART" id="SM00212">
    <property type="entry name" value="UBCc"/>
    <property type="match status" value="1"/>
</dbReference>
<dbReference type="Pfam" id="PF00179">
    <property type="entry name" value="UQ_con"/>
    <property type="match status" value="1"/>
</dbReference>
<evidence type="ECO:0000259" key="9">
    <source>
        <dbReference type="PROSITE" id="PS50127"/>
    </source>
</evidence>
<dbReference type="CDD" id="cd23796">
    <property type="entry name" value="UBCc_UBE2G2"/>
    <property type="match status" value="1"/>
</dbReference>
<dbReference type="PROSITE" id="PS00183">
    <property type="entry name" value="UBC_1"/>
    <property type="match status" value="1"/>
</dbReference>
<proteinExistence type="inferred from homology"/>
<feature type="domain" description="UBC core" evidence="9">
    <location>
        <begin position="2"/>
        <end position="163"/>
    </location>
</feature>
<name>A0A2R5GTV4_9STRA</name>
<dbReference type="GO" id="GO:0005524">
    <property type="term" value="F:ATP binding"/>
    <property type="evidence" value="ECO:0007669"/>
    <property type="project" value="UniProtKB-UniRule"/>
</dbReference>
<keyword evidence="4 8" id="KW-0547">Nucleotide-binding</keyword>
<dbReference type="GO" id="GO:0061631">
    <property type="term" value="F:ubiquitin conjugating enzyme activity"/>
    <property type="evidence" value="ECO:0007669"/>
    <property type="project" value="UniProtKB-EC"/>
</dbReference>
<dbReference type="SUPFAM" id="SSF54495">
    <property type="entry name" value="UBC-like"/>
    <property type="match status" value="1"/>
</dbReference>
<organism evidence="10 11">
    <name type="scientific">Hondaea fermentalgiana</name>
    <dbReference type="NCBI Taxonomy" id="2315210"/>
    <lineage>
        <taxon>Eukaryota</taxon>
        <taxon>Sar</taxon>
        <taxon>Stramenopiles</taxon>
        <taxon>Bigyra</taxon>
        <taxon>Labyrinthulomycetes</taxon>
        <taxon>Thraustochytrida</taxon>
        <taxon>Thraustochytriidae</taxon>
        <taxon>Hondaea</taxon>
    </lineage>
</organism>
<evidence type="ECO:0000313" key="11">
    <source>
        <dbReference type="Proteomes" id="UP000241890"/>
    </source>
</evidence>
<dbReference type="PROSITE" id="PS50127">
    <property type="entry name" value="UBC_2"/>
    <property type="match status" value="1"/>
</dbReference>
<comment type="catalytic activity">
    <reaction evidence="1">
        <text>S-ubiquitinyl-[E1 ubiquitin-activating enzyme]-L-cysteine + [E2 ubiquitin-conjugating enzyme]-L-cysteine = [E1 ubiquitin-activating enzyme]-L-cysteine + S-ubiquitinyl-[E2 ubiquitin-conjugating enzyme]-L-cysteine.</text>
        <dbReference type="EC" id="2.3.2.23"/>
    </reaction>
</comment>
<dbReference type="Proteomes" id="UP000241890">
    <property type="component" value="Unassembled WGS sequence"/>
</dbReference>
<dbReference type="InterPro" id="IPR050113">
    <property type="entry name" value="Ub_conjugating_enzyme"/>
</dbReference>
<keyword evidence="5 8" id="KW-0833">Ubl conjugation pathway</keyword>
<evidence type="ECO:0000313" key="10">
    <source>
        <dbReference type="EMBL" id="GBG34280.1"/>
    </source>
</evidence>
<comment type="similarity">
    <text evidence="8">Belongs to the ubiquitin-conjugating enzyme family.</text>
</comment>
<evidence type="ECO:0000256" key="3">
    <source>
        <dbReference type="ARBA" id="ARBA00022679"/>
    </source>
</evidence>
<evidence type="ECO:0000256" key="7">
    <source>
        <dbReference type="PROSITE-ProRule" id="PRU10133"/>
    </source>
</evidence>
<keyword evidence="11" id="KW-1185">Reference proteome</keyword>
<evidence type="ECO:0000256" key="5">
    <source>
        <dbReference type="ARBA" id="ARBA00022786"/>
    </source>
</evidence>
<dbReference type="EMBL" id="BEYU01000186">
    <property type="protein sequence ID" value="GBG34280.1"/>
    <property type="molecule type" value="Genomic_DNA"/>
</dbReference>
<dbReference type="EC" id="2.3.2.23" evidence="2"/>
<evidence type="ECO:0000256" key="1">
    <source>
        <dbReference type="ARBA" id="ARBA00000485"/>
    </source>
</evidence>
<dbReference type="InterPro" id="IPR016135">
    <property type="entry name" value="UBQ-conjugating_enzyme/RWD"/>
</dbReference>
<evidence type="ECO:0000256" key="6">
    <source>
        <dbReference type="ARBA" id="ARBA00022840"/>
    </source>
</evidence>
<keyword evidence="6 8" id="KW-0067">ATP-binding</keyword>
<sequence>MMAMKRLLVEYKELSLRPPAGVAAGPAGDETNMLEWECVFLGPEGTPYDGGCFHSTLSFPKDYPLNPPVMRFTQPLWHPNVYPDGKVCISILHEPVEDKFGYEQSCERWSPVQSIEKIILSVISMLAEPNDESPANIDAAKMWRTDREAFDAKADECVRKSLGWA</sequence>
<dbReference type="Gene3D" id="3.10.110.10">
    <property type="entry name" value="Ubiquitin Conjugating Enzyme"/>
    <property type="match status" value="1"/>
</dbReference>
<evidence type="ECO:0000256" key="8">
    <source>
        <dbReference type="RuleBase" id="RU362109"/>
    </source>
</evidence>
<feature type="active site" description="Glycyl thioester intermediate" evidence="7">
    <location>
        <position position="88"/>
    </location>
</feature>
<dbReference type="InterPro" id="IPR023313">
    <property type="entry name" value="UBQ-conjugating_AS"/>
</dbReference>